<evidence type="ECO:0000313" key="4">
    <source>
        <dbReference type="EMBL" id="KAF2885752.1"/>
    </source>
</evidence>
<accession>A0A8K0CI80</accession>
<feature type="non-terminal residue" evidence="4">
    <location>
        <position position="1"/>
    </location>
</feature>
<dbReference type="Gene3D" id="3.30.70.270">
    <property type="match status" value="1"/>
</dbReference>
<feature type="domain" description="Reverse transcriptase/retrotransposon-derived protein RNase H-like" evidence="3">
    <location>
        <begin position="163"/>
        <end position="218"/>
    </location>
</feature>
<gene>
    <name evidence="4" type="ORF">ILUMI_20421</name>
</gene>
<dbReference type="InterPro" id="IPR043502">
    <property type="entry name" value="DNA/RNA_pol_sf"/>
</dbReference>
<organism evidence="4 5">
    <name type="scientific">Ignelater luminosus</name>
    <name type="common">Cucubano</name>
    <name type="synonym">Pyrophorus luminosus</name>
    <dbReference type="NCBI Taxonomy" id="2038154"/>
    <lineage>
        <taxon>Eukaryota</taxon>
        <taxon>Metazoa</taxon>
        <taxon>Ecdysozoa</taxon>
        <taxon>Arthropoda</taxon>
        <taxon>Hexapoda</taxon>
        <taxon>Insecta</taxon>
        <taxon>Pterygota</taxon>
        <taxon>Neoptera</taxon>
        <taxon>Endopterygota</taxon>
        <taxon>Coleoptera</taxon>
        <taxon>Polyphaga</taxon>
        <taxon>Elateriformia</taxon>
        <taxon>Elateroidea</taxon>
        <taxon>Elateridae</taxon>
        <taxon>Agrypninae</taxon>
        <taxon>Pyrophorini</taxon>
        <taxon>Ignelater</taxon>
    </lineage>
</organism>
<dbReference type="EMBL" id="VTPC01089684">
    <property type="protein sequence ID" value="KAF2885752.1"/>
    <property type="molecule type" value="Genomic_DNA"/>
</dbReference>
<dbReference type="FunFam" id="3.30.70.270:FF:000020">
    <property type="entry name" value="Transposon Tf2-6 polyprotein-like Protein"/>
    <property type="match status" value="1"/>
</dbReference>
<name>A0A8K0CI80_IGNLU</name>
<dbReference type="PANTHER" id="PTHR37984:SF5">
    <property type="entry name" value="PROTEIN NYNRIN-LIKE"/>
    <property type="match status" value="1"/>
</dbReference>
<dbReference type="OrthoDB" id="6765319at2759"/>
<dbReference type="EC" id="2.7.7.49" evidence="1"/>
<dbReference type="InterPro" id="IPR050951">
    <property type="entry name" value="Retrovirus_Pol_polyprotein"/>
</dbReference>
<evidence type="ECO:0000256" key="2">
    <source>
        <dbReference type="ARBA" id="ARBA00023268"/>
    </source>
</evidence>
<protein>
    <recommendedName>
        <fullName evidence="1">RNA-directed DNA polymerase</fullName>
        <ecNumber evidence="1">2.7.7.49</ecNumber>
    </recommendedName>
</protein>
<reference evidence="4" key="1">
    <citation type="submission" date="2019-08" db="EMBL/GenBank/DDBJ databases">
        <title>The genome of the North American firefly Photinus pyralis.</title>
        <authorList>
            <consortium name="Photinus pyralis genome working group"/>
            <person name="Fallon T.R."/>
            <person name="Sander Lower S.E."/>
            <person name="Weng J.-K."/>
        </authorList>
    </citation>
    <scope>NUCLEOTIDE SEQUENCE</scope>
    <source>
        <strain evidence="4">TRF0915ILg1</strain>
        <tissue evidence="4">Whole body</tissue>
    </source>
</reference>
<sequence length="218" mass="24705">VMDEELDELDRVIALIENSDWDSPLVPVIKENGKLGLCADYKITVNKHIKYIKYPLPRIEELFAALQGDEQFTKLDLKSAYNQLELTGTTKRIAYLGHYIDKDGLHKDKGKVRAIVEARRPKDVSEVKKFVGMINYYGKFVPELSIVLEPLYSLLRSNTVFNWSKNCEKAFLKAKEISSEQSLAHFDANLPIKLVCDASDMGVGAVLLHIYQDGSEKP</sequence>
<comment type="caution">
    <text evidence="4">The sequence shown here is derived from an EMBL/GenBank/DDBJ whole genome shotgun (WGS) entry which is preliminary data.</text>
</comment>
<dbReference type="InterPro" id="IPR041577">
    <property type="entry name" value="RT_RNaseH_2"/>
</dbReference>
<dbReference type="Proteomes" id="UP000801492">
    <property type="component" value="Unassembled WGS sequence"/>
</dbReference>
<evidence type="ECO:0000256" key="1">
    <source>
        <dbReference type="ARBA" id="ARBA00012493"/>
    </source>
</evidence>
<dbReference type="InterPro" id="IPR043128">
    <property type="entry name" value="Rev_trsase/Diguanyl_cyclase"/>
</dbReference>
<dbReference type="AlphaFoldDB" id="A0A8K0CI80"/>
<dbReference type="Gene3D" id="3.10.10.10">
    <property type="entry name" value="HIV Type 1 Reverse Transcriptase, subunit A, domain 1"/>
    <property type="match status" value="1"/>
</dbReference>
<evidence type="ECO:0000259" key="3">
    <source>
        <dbReference type="Pfam" id="PF17919"/>
    </source>
</evidence>
<keyword evidence="5" id="KW-1185">Reference proteome</keyword>
<dbReference type="SUPFAM" id="SSF56672">
    <property type="entry name" value="DNA/RNA polymerases"/>
    <property type="match status" value="1"/>
</dbReference>
<proteinExistence type="predicted"/>
<dbReference type="GO" id="GO:0003964">
    <property type="term" value="F:RNA-directed DNA polymerase activity"/>
    <property type="evidence" value="ECO:0007669"/>
    <property type="project" value="UniProtKB-EC"/>
</dbReference>
<feature type="non-terminal residue" evidence="4">
    <location>
        <position position="218"/>
    </location>
</feature>
<dbReference type="PANTHER" id="PTHR37984">
    <property type="entry name" value="PROTEIN CBG26694"/>
    <property type="match status" value="1"/>
</dbReference>
<dbReference type="Pfam" id="PF17919">
    <property type="entry name" value="RT_RNaseH_2"/>
    <property type="match status" value="1"/>
</dbReference>
<keyword evidence="2" id="KW-0511">Multifunctional enzyme</keyword>
<evidence type="ECO:0000313" key="5">
    <source>
        <dbReference type="Proteomes" id="UP000801492"/>
    </source>
</evidence>